<sequence>MVYTAIICATCLTVKRVTESLILSAGAISAGYLVGNLAVRRITFACFNPALALGLNFVHYCKEGTRIEDLWLFMLAPFLGSIVGTAAAAIFISIEDEKDPDRTKSLEGFIRH</sequence>
<dbReference type="GO" id="GO:0015267">
    <property type="term" value="F:channel activity"/>
    <property type="evidence" value="ECO:0007669"/>
    <property type="project" value="InterPro"/>
</dbReference>
<protein>
    <recommendedName>
        <fullName evidence="8">Aquaporin</fullName>
    </recommendedName>
</protein>
<feature type="transmembrane region" description="Helical" evidence="5">
    <location>
        <begin position="70"/>
        <end position="94"/>
    </location>
</feature>
<keyword evidence="3 5" id="KW-1133">Transmembrane helix</keyword>
<dbReference type="InterPro" id="IPR023271">
    <property type="entry name" value="Aquaporin-like"/>
</dbReference>
<dbReference type="OrthoDB" id="311282at2759"/>
<comment type="caution">
    <text evidence="6">The sequence shown here is derived from an EMBL/GenBank/DDBJ whole genome shotgun (WGS) entry which is preliminary data.</text>
</comment>
<name>A0A1R2BBC0_9CILI</name>
<gene>
    <name evidence="6" type="ORF">SteCoe_27244</name>
</gene>
<evidence type="ECO:0000313" key="7">
    <source>
        <dbReference type="Proteomes" id="UP000187209"/>
    </source>
</evidence>
<dbReference type="Gene3D" id="1.20.1080.10">
    <property type="entry name" value="Glycerol uptake facilitator protein"/>
    <property type="match status" value="1"/>
</dbReference>
<evidence type="ECO:0000256" key="3">
    <source>
        <dbReference type="ARBA" id="ARBA00022989"/>
    </source>
</evidence>
<evidence type="ECO:0008006" key="8">
    <source>
        <dbReference type="Google" id="ProtNLM"/>
    </source>
</evidence>
<keyword evidence="7" id="KW-1185">Reference proteome</keyword>
<dbReference type="InterPro" id="IPR000425">
    <property type="entry name" value="MIP"/>
</dbReference>
<comment type="subcellular location">
    <subcellularLocation>
        <location evidence="1">Membrane</location>
        <topology evidence="1">Multi-pass membrane protein</topology>
    </subcellularLocation>
</comment>
<dbReference type="GO" id="GO:0016020">
    <property type="term" value="C:membrane"/>
    <property type="evidence" value="ECO:0007669"/>
    <property type="project" value="UniProtKB-SubCell"/>
</dbReference>
<organism evidence="6 7">
    <name type="scientific">Stentor coeruleus</name>
    <dbReference type="NCBI Taxonomy" id="5963"/>
    <lineage>
        <taxon>Eukaryota</taxon>
        <taxon>Sar</taxon>
        <taxon>Alveolata</taxon>
        <taxon>Ciliophora</taxon>
        <taxon>Postciliodesmatophora</taxon>
        <taxon>Heterotrichea</taxon>
        <taxon>Heterotrichida</taxon>
        <taxon>Stentoridae</taxon>
        <taxon>Stentor</taxon>
    </lineage>
</organism>
<reference evidence="6 7" key="1">
    <citation type="submission" date="2016-11" db="EMBL/GenBank/DDBJ databases">
        <title>The macronuclear genome of Stentor coeruleus: a giant cell with tiny introns.</title>
        <authorList>
            <person name="Slabodnick M."/>
            <person name="Ruby J.G."/>
            <person name="Reiff S.B."/>
            <person name="Swart E.C."/>
            <person name="Gosai S."/>
            <person name="Prabakaran S."/>
            <person name="Witkowska E."/>
            <person name="Larue G.E."/>
            <person name="Fisher S."/>
            <person name="Freeman R.M."/>
            <person name="Gunawardena J."/>
            <person name="Chu W."/>
            <person name="Stover N.A."/>
            <person name="Gregory B.D."/>
            <person name="Nowacki M."/>
            <person name="Derisi J."/>
            <person name="Roy S.W."/>
            <person name="Marshall W.F."/>
            <person name="Sood P."/>
        </authorList>
    </citation>
    <scope>NUCLEOTIDE SEQUENCE [LARGE SCALE GENOMIC DNA]</scope>
    <source>
        <strain evidence="6">WM001</strain>
    </source>
</reference>
<dbReference type="AlphaFoldDB" id="A0A1R2BBC0"/>
<evidence type="ECO:0000256" key="4">
    <source>
        <dbReference type="ARBA" id="ARBA00023136"/>
    </source>
</evidence>
<evidence type="ECO:0000256" key="1">
    <source>
        <dbReference type="ARBA" id="ARBA00004141"/>
    </source>
</evidence>
<proteinExistence type="predicted"/>
<dbReference type="Pfam" id="PF00230">
    <property type="entry name" value="MIP"/>
    <property type="match status" value="1"/>
</dbReference>
<dbReference type="SUPFAM" id="SSF81338">
    <property type="entry name" value="Aquaporin-like"/>
    <property type="match status" value="1"/>
</dbReference>
<accession>A0A1R2BBC0</accession>
<evidence type="ECO:0000313" key="6">
    <source>
        <dbReference type="EMBL" id="OMJ73965.1"/>
    </source>
</evidence>
<dbReference type="Proteomes" id="UP000187209">
    <property type="component" value="Unassembled WGS sequence"/>
</dbReference>
<keyword evidence="4 5" id="KW-0472">Membrane</keyword>
<evidence type="ECO:0000256" key="5">
    <source>
        <dbReference type="SAM" id="Phobius"/>
    </source>
</evidence>
<evidence type="ECO:0000256" key="2">
    <source>
        <dbReference type="ARBA" id="ARBA00022692"/>
    </source>
</evidence>
<dbReference type="EMBL" id="MPUH01000784">
    <property type="protein sequence ID" value="OMJ73965.1"/>
    <property type="molecule type" value="Genomic_DNA"/>
</dbReference>
<keyword evidence="2 5" id="KW-0812">Transmembrane</keyword>